<dbReference type="RefSeq" id="WP_106251772.1">
    <property type="nucleotide sequence ID" value="NZ_PVZC01000009.1"/>
</dbReference>
<reference evidence="3 4" key="1">
    <citation type="submission" date="2018-03" db="EMBL/GenBank/DDBJ databases">
        <title>Genomic Encyclopedia of Archaeal and Bacterial Type Strains, Phase II (KMG-II): from individual species to whole genera.</title>
        <authorList>
            <person name="Goeker M."/>
        </authorList>
    </citation>
    <scope>NUCLEOTIDE SEQUENCE [LARGE SCALE GENOMIC DNA]</scope>
    <source>
        <strain evidence="3 4">DSM 45601</strain>
    </source>
</reference>
<evidence type="ECO:0000313" key="3">
    <source>
        <dbReference type="EMBL" id="PRX95579.1"/>
    </source>
</evidence>
<evidence type="ECO:0000256" key="2">
    <source>
        <dbReference type="SAM" id="MobiDB-lite"/>
    </source>
</evidence>
<dbReference type="OrthoDB" id="3232265at2"/>
<dbReference type="AlphaFoldDB" id="A0A2T0PVM3"/>
<feature type="compositionally biased region" description="Gly residues" evidence="2">
    <location>
        <begin position="10"/>
        <end position="19"/>
    </location>
</feature>
<accession>A0A2T0PVM3</accession>
<comment type="caution">
    <text evidence="3">The sequence shown here is derived from an EMBL/GenBank/DDBJ whole genome shotgun (WGS) entry which is preliminary data.</text>
</comment>
<feature type="region of interest" description="Disordered" evidence="2">
    <location>
        <begin position="1"/>
        <end position="27"/>
    </location>
</feature>
<evidence type="ECO:0000256" key="1">
    <source>
        <dbReference type="SAM" id="Coils"/>
    </source>
</evidence>
<name>A0A2T0PVM3_9ACTN</name>
<organism evidence="3 4">
    <name type="scientific">Allonocardiopsis opalescens</name>
    <dbReference type="NCBI Taxonomy" id="1144618"/>
    <lineage>
        <taxon>Bacteria</taxon>
        <taxon>Bacillati</taxon>
        <taxon>Actinomycetota</taxon>
        <taxon>Actinomycetes</taxon>
        <taxon>Streptosporangiales</taxon>
        <taxon>Allonocardiopsis</taxon>
    </lineage>
</organism>
<sequence>MSDTEPGAGTETGGDGQGQGDAFDASPWQEFAAETGLTPAQIKKRLEHARTWEARAKENKGAADAAKTLEQQLAEMREQMQQREQADAERAGRMAMTQVKALLAERGIKADDAAPLLEHVDPARLLDAGDVDDKAVARLAESLTRVAGRATPDPDQGRRGGAAPADMNSLIRQAAGRH</sequence>
<dbReference type="Proteomes" id="UP000237846">
    <property type="component" value="Unassembled WGS sequence"/>
</dbReference>
<proteinExistence type="predicted"/>
<dbReference type="EMBL" id="PVZC01000009">
    <property type="protein sequence ID" value="PRX95579.1"/>
    <property type="molecule type" value="Genomic_DNA"/>
</dbReference>
<protein>
    <submittedName>
        <fullName evidence="3">Uncharacterized protein</fullName>
    </submittedName>
</protein>
<feature type="region of interest" description="Disordered" evidence="2">
    <location>
        <begin position="145"/>
        <end position="178"/>
    </location>
</feature>
<gene>
    <name evidence="3" type="ORF">CLV72_109188</name>
</gene>
<evidence type="ECO:0000313" key="4">
    <source>
        <dbReference type="Proteomes" id="UP000237846"/>
    </source>
</evidence>
<keyword evidence="1" id="KW-0175">Coiled coil</keyword>
<keyword evidence="4" id="KW-1185">Reference proteome</keyword>
<feature type="coiled-coil region" evidence="1">
    <location>
        <begin position="59"/>
        <end position="89"/>
    </location>
</feature>